<dbReference type="EC" id="4.1.99.12" evidence="7 14"/>
<evidence type="ECO:0000256" key="5">
    <source>
        <dbReference type="ARBA" id="ARBA00005520"/>
    </source>
</evidence>
<comment type="similarity">
    <text evidence="5">In the N-terminal section; belongs to the DHBP synthase family.</text>
</comment>
<feature type="binding site" evidence="14">
    <location>
        <begin position="27"/>
        <end position="28"/>
    </location>
    <ligand>
        <name>D-ribulose 5-phosphate</name>
        <dbReference type="ChEBI" id="CHEBI:58121"/>
    </ligand>
</feature>
<keyword evidence="10 14" id="KW-0479">Metal-binding</keyword>
<feature type="binding site" evidence="14">
    <location>
        <position position="142"/>
    </location>
    <ligand>
        <name>Mg(2+)</name>
        <dbReference type="ChEBI" id="CHEBI:18420"/>
        <label>2</label>
    </ligand>
</feature>
<dbReference type="GeneID" id="46921300"/>
<feature type="site" description="Essential for catalytic activity" evidence="14">
    <location>
        <position position="125"/>
    </location>
</feature>
<dbReference type="Proteomes" id="UP000202031">
    <property type="component" value="Chromosome"/>
</dbReference>
<dbReference type="RefSeq" id="WP_100590668.1">
    <property type="nucleotide sequence ID" value="NZ_CP015578.1"/>
</dbReference>
<evidence type="ECO:0000256" key="4">
    <source>
        <dbReference type="ARBA" id="ARBA00004904"/>
    </source>
</evidence>
<dbReference type="Pfam" id="PF00926">
    <property type="entry name" value="DHBP_synthase"/>
    <property type="match status" value="1"/>
</dbReference>
<comment type="function">
    <text evidence="3 14 15">Catalyzes the conversion of D-ribulose 5-phosphate to formate and 3,4-dihydroxy-2-butanone 4-phosphate.</text>
</comment>
<dbReference type="UniPathway" id="UPA00275">
    <property type="reaction ID" value="UER00399"/>
</dbReference>
<dbReference type="AlphaFoldDB" id="A0A1X9SMU9"/>
<dbReference type="Gene3D" id="3.90.870.10">
    <property type="entry name" value="DHBP synthase"/>
    <property type="match status" value="1"/>
</dbReference>
<dbReference type="SUPFAM" id="SSF55821">
    <property type="entry name" value="YrdC/RibB"/>
    <property type="match status" value="1"/>
</dbReference>
<feature type="domain" description="GTP cyclohydrolase II" evidence="16">
    <location>
        <begin position="294"/>
        <end position="336"/>
    </location>
</feature>
<evidence type="ECO:0000256" key="10">
    <source>
        <dbReference type="ARBA" id="ARBA00022723"/>
    </source>
</evidence>
<dbReference type="NCBIfam" id="NF006804">
    <property type="entry name" value="PRK09314.1"/>
    <property type="match status" value="1"/>
</dbReference>
<evidence type="ECO:0000313" key="17">
    <source>
        <dbReference type="EMBL" id="ARQ97573.1"/>
    </source>
</evidence>
<feature type="binding site" evidence="14">
    <location>
        <position position="28"/>
    </location>
    <ligand>
        <name>Mg(2+)</name>
        <dbReference type="ChEBI" id="CHEBI:18420"/>
        <label>2</label>
    </ligand>
</feature>
<dbReference type="NCBIfam" id="TIGR00506">
    <property type="entry name" value="ribB"/>
    <property type="match status" value="1"/>
</dbReference>
<feature type="binding site" evidence="14">
    <location>
        <position position="28"/>
    </location>
    <ligand>
        <name>Mg(2+)</name>
        <dbReference type="ChEBI" id="CHEBI:18420"/>
        <label>1</label>
    </ligand>
</feature>
<evidence type="ECO:0000256" key="11">
    <source>
        <dbReference type="ARBA" id="ARBA00022842"/>
    </source>
</evidence>
<evidence type="ECO:0000313" key="18">
    <source>
        <dbReference type="Proteomes" id="UP000202031"/>
    </source>
</evidence>
<feature type="binding site" evidence="14">
    <location>
        <position position="32"/>
    </location>
    <ligand>
        <name>D-ribulose 5-phosphate</name>
        <dbReference type="ChEBI" id="CHEBI:58121"/>
    </ligand>
</feature>
<comment type="subunit">
    <text evidence="14 15">Homodimer.</text>
</comment>
<comment type="catalytic activity">
    <reaction evidence="1 14 15">
        <text>D-ribulose 5-phosphate = (2S)-2-hydroxy-3-oxobutyl phosphate + formate + H(+)</text>
        <dbReference type="Rhea" id="RHEA:18457"/>
        <dbReference type="ChEBI" id="CHEBI:15378"/>
        <dbReference type="ChEBI" id="CHEBI:15740"/>
        <dbReference type="ChEBI" id="CHEBI:58121"/>
        <dbReference type="ChEBI" id="CHEBI:58830"/>
        <dbReference type="EC" id="4.1.99.12"/>
    </reaction>
</comment>
<dbReference type="FunFam" id="3.90.870.10:FF:000001">
    <property type="entry name" value="Riboflavin biosynthesis protein RibBA"/>
    <property type="match status" value="1"/>
</dbReference>
<dbReference type="GO" id="GO:0009231">
    <property type="term" value="P:riboflavin biosynthetic process"/>
    <property type="evidence" value="ECO:0007669"/>
    <property type="project" value="UniProtKB-UniRule"/>
</dbReference>
<feature type="site" description="Essential for catalytic activity" evidence="14">
    <location>
        <position position="163"/>
    </location>
</feature>
<dbReference type="PANTHER" id="PTHR21327:SF18">
    <property type="entry name" value="3,4-DIHYDROXY-2-BUTANONE 4-PHOSPHATE SYNTHASE"/>
    <property type="match status" value="1"/>
</dbReference>
<evidence type="ECO:0000256" key="8">
    <source>
        <dbReference type="ARBA" id="ARBA00018836"/>
    </source>
</evidence>
<accession>A0A1X9SMU9</accession>
<evidence type="ECO:0000256" key="15">
    <source>
        <dbReference type="RuleBase" id="RU003843"/>
    </source>
</evidence>
<dbReference type="Pfam" id="PF00925">
    <property type="entry name" value="GTP_cyclohydro2"/>
    <property type="match status" value="1"/>
</dbReference>
<dbReference type="InterPro" id="IPR032677">
    <property type="entry name" value="GTP_cyclohydro_II"/>
</dbReference>
<keyword evidence="13 14" id="KW-0456">Lyase</keyword>
<dbReference type="GO" id="GO:0000287">
    <property type="term" value="F:magnesium ion binding"/>
    <property type="evidence" value="ECO:0007669"/>
    <property type="project" value="UniProtKB-UniRule"/>
</dbReference>
<dbReference type="HAMAP" id="MF_00180">
    <property type="entry name" value="RibB"/>
    <property type="match status" value="1"/>
</dbReference>
<proteinExistence type="inferred from homology"/>
<comment type="cofactor">
    <cofactor evidence="2">
        <name>Mn(2+)</name>
        <dbReference type="ChEBI" id="CHEBI:29035"/>
    </cofactor>
</comment>
<evidence type="ECO:0000256" key="14">
    <source>
        <dbReference type="HAMAP-Rule" id="MF_00180"/>
    </source>
</evidence>
<dbReference type="GO" id="GO:0008686">
    <property type="term" value="F:3,4-dihydroxy-2-butanone-4-phosphate synthase activity"/>
    <property type="evidence" value="ECO:0007669"/>
    <property type="project" value="UniProtKB-UniRule"/>
</dbReference>
<dbReference type="PANTHER" id="PTHR21327">
    <property type="entry name" value="GTP CYCLOHYDROLASE II-RELATED"/>
    <property type="match status" value="1"/>
</dbReference>
<comment type="pathway">
    <text evidence="4 14 15">Cofactor biosynthesis; riboflavin biosynthesis; 2-hydroxy-3-oxobutyl phosphate from D-ribulose 5-phosphate: step 1/1.</text>
</comment>
<dbReference type="PIRSF" id="PIRSF001259">
    <property type="entry name" value="RibA"/>
    <property type="match status" value="1"/>
</dbReference>
<dbReference type="InterPro" id="IPR000422">
    <property type="entry name" value="DHBP_synthase_RibB"/>
</dbReference>
<dbReference type="GO" id="GO:0003935">
    <property type="term" value="F:GTP cyclohydrolase II activity"/>
    <property type="evidence" value="ECO:0007669"/>
    <property type="project" value="TreeGrafter"/>
</dbReference>
<dbReference type="InterPro" id="IPR017945">
    <property type="entry name" value="DHBP_synth_RibB-like_a/b_dom"/>
</dbReference>
<reference evidence="18" key="2">
    <citation type="journal article" date="2017" name="Genome Biol. Evol.">
        <title>Comparative genomic analysis identifies a Campylobacter clade deficient in selenium metabolism.</title>
        <authorList>
            <person name="Miller W.G."/>
            <person name="Yee E."/>
            <person name="Lopes B.S."/>
            <person name="Chapman M.H."/>
            <person name="Huynh S."/>
            <person name="Bono J.L."/>
            <person name="Parker C.T."/>
            <person name="Strachan N.J.C."/>
            <person name="Forbes K.J."/>
        </authorList>
    </citation>
    <scope>NUCLEOTIDE SEQUENCE [LARGE SCALE GENOMIC DNA]</scope>
    <source>
        <strain evidence="18">NCTC 13004</strain>
    </source>
</reference>
<protein>
    <recommendedName>
        <fullName evidence="8 14">3,4-dihydroxy-2-butanone 4-phosphate synthase</fullName>
        <shortName evidence="14 15">DHBP synthase</shortName>
        <ecNumber evidence="7 14">4.1.99.12</ecNumber>
    </recommendedName>
</protein>
<organism evidence="17 18">
    <name type="scientific">Campylobacter lanienae NCTC 13004</name>
    <dbReference type="NCBI Taxonomy" id="1031753"/>
    <lineage>
        <taxon>Bacteria</taxon>
        <taxon>Pseudomonadati</taxon>
        <taxon>Campylobacterota</taxon>
        <taxon>Epsilonproteobacteria</taxon>
        <taxon>Campylobacterales</taxon>
        <taxon>Campylobacteraceae</taxon>
        <taxon>Campylobacter</taxon>
    </lineage>
</organism>
<evidence type="ECO:0000256" key="6">
    <source>
        <dbReference type="ARBA" id="ARBA00008976"/>
    </source>
</evidence>
<evidence type="ECO:0000256" key="2">
    <source>
        <dbReference type="ARBA" id="ARBA00001936"/>
    </source>
</evidence>
<keyword evidence="9 14" id="KW-0686">Riboflavin biosynthesis</keyword>
<keyword evidence="12 14" id="KW-0464">Manganese</keyword>
<evidence type="ECO:0000259" key="16">
    <source>
        <dbReference type="Pfam" id="PF00925"/>
    </source>
</evidence>
<dbReference type="KEGG" id="clx:CLAN_0827"/>
<dbReference type="GO" id="GO:0005829">
    <property type="term" value="C:cytosol"/>
    <property type="evidence" value="ECO:0007669"/>
    <property type="project" value="TreeGrafter"/>
</dbReference>
<gene>
    <name evidence="17" type="primary">ribAB</name>
    <name evidence="14" type="synonym">ribB</name>
    <name evidence="17" type="ORF">CLAN_0827</name>
</gene>
<comment type="similarity">
    <text evidence="14 15">Belongs to the DHBP synthase family.</text>
</comment>
<keyword evidence="17" id="KW-0378">Hydrolase</keyword>
<name>A0A1X9SMU9_9BACT</name>
<evidence type="ECO:0000256" key="3">
    <source>
        <dbReference type="ARBA" id="ARBA00002284"/>
    </source>
</evidence>
<feature type="binding site" evidence="14">
    <location>
        <begin position="139"/>
        <end position="143"/>
    </location>
    <ligand>
        <name>D-ribulose 5-phosphate</name>
        <dbReference type="ChEBI" id="CHEBI:58121"/>
    </ligand>
</feature>
<dbReference type="SUPFAM" id="SSF142695">
    <property type="entry name" value="RibA-like"/>
    <property type="match status" value="1"/>
</dbReference>
<dbReference type="EMBL" id="CP015578">
    <property type="protein sequence ID" value="ARQ97573.1"/>
    <property type="molecule type" value="Genomic_DNA"/>
</dbReference>
<dbReference type="InterPro" id="IPR036144">
    <property type="entry name" value="RibA-like_sf"/>
</dbReference>
<keyword evidence="11 14" id="KW-0460">Magnesium</keyword>
<evidence type="ECO:0000256" key="7">
    <source>
        <dbReference type="ARBA" id="ARBA00012153"/>
    </source>
</evidence>
<sequence length="338" mass="37408">MSFNRVLQAIEDIKSGKMIVMVDDEDRENEGDIVFSAAFSDVQKVNFMITHARGVVCTPLSKELADKFELYPMVGANTSSHETAFTISIDAKKATTGVSAYERDMTIKMLVDGSTKASDFVRPGHIFPLIAKSGGVLERTGHTEGSIDLCKLAGLAPVSVICEIVNDDGTMARRDDLEKFCDKFGLNMVSIAEIIEYRLHHEKLISVSNLGRSQIAGKNADKYSITDHLGNTHYAFIFNKIEPITNVKFHKIKDDIELLNSHKFDEFVSHIELLDQKGGILIFLAGKEDDSNLIKNYGIGAQILKYFGASDIKILSSSEFKEFVAIKGFGLNIINQKS</sequence>
<evidence type="ECO:0000256" key="12">
    <source>
        <dbReference type="ARBA" id="ARBA00023211"/>
    </source>
</evidence>
<evidence type="ECO:0000256" key="9">
    <source>
        <dbReference type="ARBA" id="ARBA00022619"/>
    </source>
</evidence>
<evidence type="ECO:0000256" key="13">
    <source>
        <dbReference type="ARBA" id="ARBA00023239"/>
    </source>
</evidence>
<dbReference type="GO" id="GO:0030145">
    <property type="term" value="F:manganese ion binding"/>
    <property type="evidence" value="ECO:0007669"/>
    <property type="project" value="UniProtKB-UniRule"/>
</dbReference>
<reference evidence="18" key="1">
    <citation type="journal article" date="2017" name="Genome Biol. Evol.">
        <title>Comparative Genomic Analysis Identifies a Campylobacter Clade Deficient in Selenium Metabolism.</title>
        <authorList>
            <person name="Miller W.G."/>
            <person name="Yee E."/>
            <person name="Lopes B.S."/>
            <person name="Chapman M.H."/>
            <person name="Huynh S."/>
            <person name="Bono J.L."/>
            <person name="Parker C.T."/>
            <person name="Strachan N.J.C."/>
            <person name="Forbes K.J."/>
        </authorList>
    </citation>
    <scope>NUCLEOTIDE SEQUENCE [LARGE SCALE GENOMIC DNA]</scope>
    <source>
        <strain evidence="18">NCTC 13004</strain>
    </source>
</reference>
<comment type="cofactor">
    <cofactor evidence="14 15">
        <name>Mg(2+)</name>
        <dbReference type="ChEBI" id="CHEBI:18420"/>
    </cofactor>
    <cofactor evidence="14 15">
        <name>Mn(2+)</name>
        <dbReference type="ChEBI" id="CHEBI:29035"/>
    </cofactor>
    <text evidence="14 15">Binds 2 divalent metal cations per subunit. Magnesium or manganese.</text>
</comment>
<evidence type="ECO:0000256" key="1">
    <source>
        <dbReference type="ARBA" id="ARBA00000141"/>
    </source>
</evidence>
<comment type="similarity">
    <text evidence="6">In the C-terminal section; belongs to the GTP cyclohydrolase II family.</text>
</comment>